<evidence type="ECO:0000256" key="1">
    <source>
        <dbReference type="SAM" id="MobiDB-lite"/>
    </source>
</evidence>
<protein>
    <recommendedName>
        <fullName evidence="3">COG1399 protein, clustered with ribosomal protein L32p</fullName>
    </recommendedName>
</protein>
<evidence type="ECO:0008006" key="3">
    <source>
        <dbReference type="Google" id="ProtNLM"/>
    </source>
</evidence>
<dbReference type="Pfam" id="PF02620">
    <property type="entry name" value="YceD"/>
    <property type="match status" value="1"/>
</dbReference>
<accession>A0A3B0UI12</accession>
<gene>
    <name evidence="2" type="ORF">MNBD_ALPHA11-2368</name>
</gene>
<dbReference type="AlphaFoldDB" id="A0A3B0UI12"/>
<sequence length="190" mass="20813">MNDKTPETSAGNLNETSNLFDVVVRLEKLPVDGARLKISLSAEQLQKLARILKVSSVENFSAKLHVFKQKPGIGVSGHLQAKVTQPCIITLAPVSQKIDLQLQTSFVPKAKNRPEPKSQESEIYVDLQASNIVDEYEGNELDLEPFILESLGLEIDLYPRAKGAAMSDELAGDDPADLSPFSALKDLKKN</sequence>
<reference evidence="2" key="1">
    <citation type="submission" date="2018-06" db="EMBL/GenBank/DDBJ databases">
        <authorList>
            <person name="Zhirakovskaya E."/>
        </authorList>
    </citation>
    <scope>NUCLEOTIDE SEQUENCE</scope>
</reference>
<organism evidence="2">
    <name type="scientific">hydrothermal vent metagenome</name>
    <dbReference type="NCBI Taxonomy" id="652676"/>
    <lineage>
        <taxon>unclassified sequences</taxon>
        <taxon>metagenomes</taxon>
        <taxon>ecological metagenomes</taxon>
    </lineage>
</organism>
<dbReference type="InterPro" id="IPR003772">
    <property type="entry name" value="YceD"/>
</dbReference>
<dbReference type="EMBL" id="UOEQ01000510">
    <property type="protein sequence ID" value="VAW24159.1"/>
    <property type="molecule type" value="Genomic_DNA"/>
</dbReference>
<evidence type="ECO:0000313" key="2">
    <source>
        <dbReference type="EMBL" id="VAW24159.1"/>
    </source>
</evidence>
<name>A0A3B0UI12_9ZZZZ</name>
<proteinExistence type="predicted"/>
<feature type="region of interest" description="Disordered" evidence="1">
    <location>
        <begin position="164"/>
        <end position="190"/>
    </location>
</feature>